<dbReference type="Proteomes" id="UP000504606">
    <property type="component" value="Unplaced"/>
</dbReference>
<sequence>MKFAVAGYLTLAFVLVGYPTPSRLASTHGWRNHDFKGAVKASQNAPSLVAVVMDNPSTTLVLNGTKNDETPNDTPLQQRSVLAAALPILLNVAKAHFQDKANRQH</sequence>
<dbReference type="KEGG" id="foc:113207629"/>
<accession>A0A6J1SNB9</accession>
<organism evidence="2 3">
    <name type="scientific">Frankliniella occidentalis</name>
    <name type="common">Western flower thrips</name>
    <name type="synonym">Euthrips occidentalis</name>
    <dbReference type="NCBI Taxonomy" id="133901"/>
    <lineage>
        <taxon>Eukaryota</taxon>
        <taxon>Metazoa</taxon>
        <taxon>Ecdysozoa</taxon>
        <taxon>Arthropoda</taxon>
        <taxon>Hexapoda</taxon>
        <taxon>Insecta</taxon>
        <taxon>Pterygota</taxon>
        <taxon>Neoptera</taxon>
        <taxon>Paraneoptera</taxon>
        <taxon>Thysanoptera</taxon>
        <taxon>Terebrantia</taxon>
        <taxon>Thripoidea</taxon>
        <taxon>Thripidae</taxon>
        <taxon>Frankliniella</taxon>
    </lineage>
</organism>
<dbReference type="RefSeq" id="XP_026280051.1">
    <property type="nucleotide sequence ID" value="XM_026424266.2"/>
</dbReference>
<evidence type="ECO:0000256" key="1">
    <source>
        <dbReference type="SAM" id="SignalP"/>
    </source>
</evidence>
<dbReference type="GeneID" id="113207629"/>
<reference evidence="3" key="1">
    <citation type="submission" date="2025-08" db="UniProtKB">
        <authorList>
            <consortium name="RefSeq"/>
        </authorList>
    </citation>
    <scope>IDENTIFICATION</scope>
    <source>
        <tissue evidence="3">Whole organism</tissue>
    </source>
</reference>
<evidence type="ECO:0000313" key="2">
    <source>
        <dbReference type="Proteomes" id="UP000504606"/>
    </source>
</evidence>
<proteinExistence type="predicted"/>
<gene>
    <name evidence="3" type="primary">LOC113207629</name>
</gene>
<keyword evidence="1" id="KW-0732">Signal</keyword>
<name>A0A6J1SNB9_FRAOC</name>
<feature type="chain" id="PRO_5026654558" evidence="1">
    <location>
        <begin position="26"/>
        <end position="105"/>
    </location>
</feature>
<protein>
    <submittedName>
        <fullName evidence="3">Uncharacterized protein LOC113207629</fullName>
    </submittedName>
</protein>
<feature type="signal peptide" evidence="1">
    <location>
        <begin position="1"/>
        <end position="25"/>
    </location>
</feature>
<dbReference type="AlphaFoldDB" id="A0A6J1SNB9"/>
<keyword evidence="2" id="KW-1185">Reference proteome</keyword>
<evidence type="ECO:0000313" key="3">
    <source>
        <dbReference type="RefSeq" id="XP_026280051.1"/>
    </source>
</evidence>